<protein>
    <recommendedName>
        <fullName evidence="16">Peptidylprolyl isomerase</fullName>
    </recommendedName>
</protein>
<feature type="domain" description="MTTase N-terminal" evidence="12">
    <location>
        <begin position="295"/>
        <end position="439"/>
    </location>
</feature>
<feature type="region of interest" description="Disordered" evidence="9">
    <location>
        <begin position="337"/>
        <end position="357"/>
    </location>
</feature>
<dbReference type="Pfam" id="PF04055">
    <property type="entry name" value="Radical_SAM"/>
    <property type="match status" value="1"/>
</dbReference>
<dbReference type="PANTHER" id="PTHR43020:SF2">
    <property type="entry name" value="MITOCHONDRIAL TRNA METHYLTHIOTRANSFERASE CDK5RAP1"/>
    <property type="match status" value="1"/>
</dbReference>
<dbReference type="InterPro" id="IPR002792">
    <property type="entry name" value="TRAM_dom"/>
</dbReference>
<keyword evidence="4" id="KW-0949">S-adenosyl-L-methionine</keyword>
<evidence type="ECO:0000259" key="13">
    <source>
        <dbReference type="PROSITE" id="PS51918"/>
    </source>
</evidence>
<dbReference type="AlphaFoldDB" id="A0ABD3N0T0"/>
<keyword evidence="15" id="KW-1185">Reference proteome</keyword>
<dbReference type="GO" id="GO:0003755">
    <property type="term" value="F:peptidyl-prolyl cis-trans isomerase activity"/>
    <property type="evidence" value="ECO:0007669"/>
    <property type="project" value="UniProtKB-KW"/>
</dbReference>
<accession>A0ABD3N0T0</accession>
<evidence type="ECO:0000256" key="3">
    <source>
        <dbReference type="ARBA" id="ARBA00022485"/>
    </source>
</evidence>
<dbReference type="Gene3D" id="3.40.50.12160">
    <property type="entry name" value="Methylthiotransferase, N-terminal domain"/>
    <property type="match status" value="1"/>
</dbReference>
<keyword evidence="7" id="KW-0411">Iron-sulfur</keyword>
<evidence type="ECO:0000256" key="4">
    <source>
        <dbReference type="ARBA" id="ARBA00022691"/>
    </source>
</evidence>
<feature type="domain" description="Radical SAM core" evidence="13">
    <location>
        <begin position="473"/>
        <end position="705"/>
    </location>
</feature>
<dbReference type="FunFam" id="3.80.30.20:FF:000001">
    <property type="entry name" value="tRNA-2-methylthio-N(6)-dimethylallyladenosine synthase 2"/>
    <property type="match status" value="1"/>
</dbReference>
<dbReference type="SFLD" id="SFLDG01061">
    <property type="entry name" value="methylthiotransferase"/>
    <property type="match status" value="1"/>
</dbReference>
<dbReference type="InterPro" id="IPR007197">
    <property type="entry name" value="rSAM"/>
</dbReference>
<keyword evidence="6" id="KW-0408">Iron</keyword>
<dbReference type="Gene3D" id="3.80.30.20">
    <property type="entry name" value="tm_1862 like domain"/>
    <property type="match status" value="1"/>
</dbReference>
<dbReference type="PROSITE" id="PS51918">
    <property type="entry name" value="RADICAL_SAM"/>
    <property type="match status" value="1"/>
</dbReference>
<keyword evidence="5" id="KW-0479">Metal-binding</keyword>
<dbReference type="PROSITE" id="PS01278">
    <property type="entry name" value="MTTASE_RADICAL"/>
    <property type="match status" value="1"/>
</dbReference>
<evidence type="ECO:0000256" key="9">
    <source>
        <dbReference type="SAM" id="MobiDB-lite"/>
    </source>
</evidence>
<dbReference type="NCBIfam" id="TIGR00089">
    <property type="entry name" value="MiaB/RimO family radical SAM methylthiotransferase"/>
    <property type="match status" value="1"/>
</dbReference>
<evidence type="ECO:0000256" key="1">
    <source>
        <dbReference type="ARBA" id="ARBA00001966"/>
    </source>
</evidence>
<dbReference type="Pfam" id="PF00919">
    <property type="entry name" value="UPF0004"/>
    <property type="match status" value="1"/>
</dbReference>
<dbReference type="InterPro" id="IPR005839">
    <property type="entry name" value="Methylthiotransferase"/>
</dbReference>
<dbReference type="InterPro" id="IPR020612">
    <property type="entry name" value="Methylthiotransferase_CS"/>
</dbReference>
<sequence length="788" mass="88391">MAKPLLFQIASSILTFVLLLVYLHAKVIEALGLSLHPASSTIWPTPPRSKSRTRGLHSTFQTDEDTAGVDIHSHDRKMKNYWFPIKPADALSPSNGYDSIVKSAYLRHILVASEEMADLVMDIYIKGGSIPGKDNTYGPTDGDLFTRLARDVSLCANSREDGGKIGWVDNPGNQFNDDKDKLNKTNRVGYGMIDPDLIKRLFEERVKGGDVLKLQATEGNGWHLIRVDDLHIDVQPSTMATSGSKNVINKKRNKLKGLGTIPLSPTFRKLDVGNNNGIDNDDMQSKTIYSVPNAQYYKILTTGCQMNVADSERIMGVLEGELGLKSLDSLYDDENDAMDPSLVTKPKSSTAKSDSKKNTPDILLLNTCTIRDHAEQKVYDALGPYASLKRSGHPLAIVVAGCVAQQEGEKLLRRFPEIDLVLGPQYIPWLGELLVEVGKGSQLCMTESMIWSEKVNRDSSREKDGEWMMPVKRGHSTRAWVNVIYGCNEHCTYCVVPSVRGVEQSRSMEAILQECLQLADSGYKEVTLLGQNIDAYGRDMSPRRTFADLLHYLNDNLPPGLSRIRYVTSHPRYFSERVIDAVANLDKICECFHVPFQAGDDQVLRDMRRGYTYDSYMKIIQKIRSKAPDASICGDVIVGFPGESEEQFKRTLDLMEEVKFDNLNTFAYSPRPNTEAADWVNQIPPEVQSDRLQRVQSLAAEHALQRSQRYLGREVEVLVEDRNPKNGDEVMGRTRQGRQVFFPGDVNELKGELVMVEILEARTWSLVGRKVIPGNVLERSEYTTQSNM</sequence>
<name>A0ABD3N0T0_9STRA</name>
<evidence type="ECO:0000259" key="10">
    <source>
        <dbReference type="PROSITE" id="PS50198"/>
    </source>
</evidence>
<dbReference type="Proteomes" id="UP001530315">
    <property type="component" value="Unassembled WGS sequence"/>
</dbReference>
<dbReference type="Pfam" id="PF01938">
    <property type="entry name" value="TRAM"/>
    <property type="match status" value="1"/>
</dbReference>
<evidence type="ECO:0000259" key="11">
    <source>
        <dbReference type="PROSITE" id="PS50926"/>
    </source>
</evidence>
<dbReference type="PROSITE" id="PS51449">
    <property type="entry name" value="MTTASE_N"/>
    <property type="match status" value="1"/>
</dbReference>
<dbReference type="NCBIfam" id="TIGR01574">
    <property type="entry name" value="miaB-methiolase"/>
    <property type="match status" value="1"/>
</dbReference>
<evidence type="ECO:0000256" key="6">
    <source>
        <dbReference type="ARBA" id="ARBA00023004"/>
    </source>
</evidence>
<gene>
    <name evidence="14" type="ORF">ACHAW5_005997</name>
</gene>
<evidence type="ECO:0000313" key="14">
    <source>
        <dbReference type="EMBL" id="KAL3767811.1"/>
    </source>
</evidence>
<organism evidence="14 15">
    <name type="scientific">Stephanodiscus triporus</name>
    <dbReference type="NCBI Taxonomy" id="2934178"/>
    <lineage>
        <taxon>Eukaryota</taxon>
        <taxon>Sar</taxon>
        <taxon>Stramenopiles</taxon>
        <taxon>Ochrophyta</taxon>
        <taxon>Bacillariophyta</taxon>
        <taxon>Coscinodiscophyceae</taxon>
        <taxon>Thalassiosirophycidae</taxon>
        <taxon>Stephanodiscales</taxon>
        <taxon>Stephanodiscaceae</taxon>
        <taxon>Stephanodiscus</taxon>
    </lineage>
</organism>
<feature type="domain" description="TRAM" evidence="11">
    <location>
        <begin position="708"/>
        <end position="772"/>
    </location>
</feature>
<dbReference type="PROSITE" id="PS50926">
    <property type="entry name" value="TRAM"/>
    <property type="match status" value="1"/>
</dbReference>
<comment type="cofactor">
    <cofactor evidence="1">
        <name>[4Fe-4S] cluster</name>
        <dbReference type="ChEBI" id="CHEBI:49883"/>
    </cofactor>
</comment>
<dbReference type="InterPro" id="IPR038135">
    <property type="entry name" value="Methylthiotransferase_N_sf"/>
</dbReference>
<dbReference type="InterPro" id="IPR006638">
    <property type="entry name" value="Elp3/MiaA/NifB-like_rSAM"/>
</dbReference>
<feature type="domain" description="PpiC" evidence="10">
    <location>
        <begin position="101"/>
        <end position="229"/>
    </location>
</feature>
<evidence type="ECO:0000256" key="5">
    <source>
        <dbReference type="ARBA" id="ARBA00022723"/>
    </source>
</evidence>
<evidence type="ECO:0000259" key="12">
    <source>
        <dbReference type="PROSITE" id="PS51449"/>
    </source>
</evidence>
<dbReference type="InterPro" id="IPR046357">
    <property type="entry name" value="PPIase_dom_sf"/>
</dbReference>
<dbReference type="CDD" id="cd01335">
    <property type="entry name" value="Radical_SAM"/>
    <property type="match status" value="1"/>
</dbReference>
<dbReference type="Gene3D" id="3.10.50.40">
    <property type="match status" value="1"/>
</dbReference>
<dbReference type="InterPro" id="IPR000297">
    <property type="entry name" value="PPIase_PpiC"/>
</dbReference>
<dbReference type="GO" id="GO:0016740">
    <property type="term" value="F:transferase activity"/>
    <property type="evidence" value="ECO:0007669"/>
    <property type="project" value="UniProtKB-ARBA"/>
</dbReference>
<evidence type="ECO:0000313" key="15">
    <source>
        <dbReference type="Proteomes" id="UP001530315"/>
    </source>
</evidence>
<evidence type="ECO:0000256" key="8">
    <source>
        <dbReference type="PROSITE-ProRule" id="PRU00278"/>
    </source>
</evidence>
<dbReference type="GO" id="GO:0046872">
    <property type="term" value="F:metal ion binding"/>
    <property type="evidence" value="ECO:0007669"/>
    <property type="project" value="UniProtKB-KW"/>
</dbReference>
<comment type="caution">
    <text evidence="14">The sequence shown here is derived from an EMBL/GenBank/DDBJ whole genome shotgun (WGS) entry which is preliminary data.</text>
</comment>
<dbReference type="SMART" id="SM00729">
    <property type="entry name" value="Elp3"/>
    <property type="match status" value="1"/>
</dbReference>
<dbReference type="SFLD" id="SFLDS00029">
    <property type="entry name" value="Radical_SAM"/>
    <property type="match status" value="2"/>
</dbReference>
<evidence type="ECO:0000256" key="2">
    <source>
        <dbReference type="ARBA" id="ARBA00009815"/>
    </source>
</evidence>
<proteinExistence type="inferred from homology"/>
<dbReference type="HAMAP" id="MF_01864">
    <property type="entry name" value="tRNA_metthiotr_MiaB"/>
    <property type="match status" value="1"/>
</dbReference>
<dbReference type="PROSITE" id="PS50198">
    <property type="entry name" value="PPIC_PPIASE_2"/>
    <property type="match status" value="1"/>
</dbReference>
<dbReference type="EMBL" id="JALLAZ020001693">
    <property type="protein sequence ID" value="KAL3767811.1"/>
    <property type="molecule type" value="Genomic_DNA"/>
</dbReference>
<dbReference type="SUPFAM" id="SSF102114">
    <property type="entry name" value="Radical SAM enzymes"/>
    <property type="match status" value="1"/>
</dbReference>
<reference evidence="14 15" key="1">
    <citation type="submission" date="2024-10" db="EMBL/GenBank/DDBJ databases">
        <title>Updated reference genomes for cyclostephanoid diatoms.</title>
        <authorList>
            <person name="Roberts W.R."/>
            <person name="Alverson A.J."/>
        </authorList>
    </citation>
    <scope>NUCLEOTIDE SEQUENCE [LARGE SCALE GENOMIC DNA]</scope>
    <source>
        <strain evidence="14 15">AJA276-08</strain>
    </source>
</reference>
<dbReference type="InterPro" id="IPR013848">
    <property type="entry name" value="Methylthiotransferase_N"/>
</dbReference>
<dbReference type="PANTHER" id="PTHR43020">
    <property type="entry name" value="CDK5 REGULATORY SUBUNIT-ASSOCIATED PROTEIN 1"/>
    <property type="match status" value="1"/>
</dbReference>
<dbReference type="InterPro" id="IPR006463">
    <property type="entry name" value="MiaB_methiolase"/>
</dbReference>
<keyword evidence="8" id="KW-0697">Rotamase</keyword>
<dbReference type="InterPro" id="IPR023404">
    <property type="entry name" value="rSAM_horseshoe"/>
</dbReference>
<dbReference type="SFLD" id="SFLDG01082">
    <property type="entry name" value="B12-binding_domain_containing"/>
    <property type="match status" value="1"/>
</dbReference>
<comment type="similarity">
    <text evidence="2">Belongs to the methylthiotransferase family. MiaB subfamily.</text>
</comment>
<evidence type="ECO:0000256" key="7">
    <source>
        <dbReference type="ARBA" id="ARBA00023014"/>
    </source>
</evidence>
<dbReference type="GO" id="GO:0051539">
    <property type="term" value="F:4 iron, 4 sulfur cluster binding"/>
    <property type="evidence" value="ECO:0007669"/>
    <property type="project" value="UniProtKB-KW"/>
</dbReference>
<keyword evidence="8" id="KW-0413">Isomerase</keyword>
<keyword evidence="3" id="KW-0004">4Fe-4S</keyword>
<dbReference type="InterPro" id="IPR058240">
    <property type="entry name" value="rSAM_sf"/>
</dbReference>
<evidence type="ECO:0008006" key="16">
    <source>
        <dbReference type="Google" id="ProtNLM"/>
    </source>
</evidence>